<dbReference type="EMBL" id="BMQA01000030">
    <property type="protein sequence ID" value="GGJ45112.1"/>
    <property type="molecule type" value="Genomic_DNA"/>
</dbReference>
<dbReference type="Proteomes" id="UP000657574">
    <property type="component" value="Unassembled WGS sequence"/>
</dbReference>
<gene>
    <name evidence="2" type="ORF">GCM10010121_065430</name>
</gene>
<feature type="chain" id="PRO_5037755062" description="Calcium-binding protein" evidence="1">
    <location>
        <begin position="29"/>
        <end position="267"/>
    </location>
</feature>
<evidence type="ECO:0000313" key="2">
    <source>
        <dbReference type="EMBL" id="GGJ45112.1"/>
    </source>
</evidence>
<comment type="caution">
    <text evidence="2">The sequence shown here is derived from an EMBL/GenBank/DDBJ whole genome shotgun (WGS) entry which is preliminary data.</text>
</comment>
<sequence length="267" mass="28120">MRAGRSGSAAVLAGALALGAFTAPSAEAADTGITVSKLVVNKGKPVIVGTDAEVTPGFTYHMSWPSGPKLPDVDAFPFLYHDTTAAKGADSGGIYMNYTNCVEDGTHAADCDGELYIDPRWRLDSNNDATTWKIAVTARIWGSNGQPKSQEYLTGFGSVQVKRRAQVAVNAAPEPVAKGKKITVTGRITRADWVKHTYTGFGGKAAKLQFRKAGTSSYSTVKIVSADSAGYLKTTVTAAADGYWRWTFSETSTTGGASAAGDYVDVK</sequence>
<evidence type="ECO:0000313" key="3">
    <source>
        <dbReference type="Proteomes" id="UP000657574"/>
    </source>
</evidence>
<dbReference type="Gene3D" id="2.40.50.140">
    <property type="entry name" value="Nucleic acid-binding proteins"/>
    <property type="match status" value="1"/>
</dbReference>
<feature type="signal peptide" evidence="1">
    <location>
        <begin position="1"/>
        <end position="28"/>
    </location>
</feature>
<protein>
    <recommendedName>
        <fullName evidence="4">Calcium-binding protein</fullName>
    </recommendedName>
</protein>
<dbReference type="AlphaFoldDB" id="A0A917P014"/>
<dbReference type="RefSeq" id="WP_189314892.1">
    <property type="nucleotide sequence ID" value="NZ_BMQA01000030.1"/>
</dbReference>
<keyword evidence="1" id="KW-0732">Signal</keyword>
<proteinExistence type="predicted"/>
<reference evidence="2" key="2">
    <citation type="submission" date="2020-09" db="EMBL/GenBank/DDBJ databases">
        <authorList>
            <person name="Sun Q."/>
            <person name="Ohkuma M."/>
        </authorList>
    </citation>
    <scope>NUCLEOTIDE SEQUENCE</scope>
    <source>
        <strain evidence="2">JCM 3086</strain>
    </source>
</reference>
<evidence type="ECO:0000256" key="1">
    <source>
        <dbReference type="SAM" id="SignalP"/>
    </source>
</evidence>
<reference evidence="2" key="1">
    <citation type="journal article" date="2014" name="Int. J. Syst. Evol. Microbiol.">
        <title>Complete genome sequence of Corynebacterium casei LMG S-19264T (=DSM 44701T), isolated from a smear-ripened cheese.</title>
        <authorList>
            <consortium name="US DOE Joint Genome Institute (JGI-PGF)"/>
            <person name="Walter F."/>
            <person name="Albersmeier A."/>
            <person name="Kalinowski J."/>
            <person name="Ruckert C."/>
        </authorList>
    </citation>
    <scope>NUCLEOTIDE SEQUENCE</scope>
    <source>
        <strain evidence="2">JCM 3086</strain>
    </source>
</reference>
<keyword evidence="3" id="KW-1185">Reference proteome</keyword>
<evidence type="ECO:0008006" key="4">
    <source>
        <dbReference type="Google" id="ProtNLM"/>
    </source>
</evidence>
<name>A0A917P014_9ACTN</name>
<dbReference type="InterPro" id="IPR012340">
    <property type="entry name" value="NA-bd_OB-fold"/>
</dbReference>
<accession>A0A917P014</accession>
<organism evidence="2 3">
    <name type="scientific">Streptomyces brasiliensis</name>
    <dbReference type="NCBI Taxonomy" id="1954"/>
    <lineage>
        <taxon>Bacteria</taxon>
        <taxon>Bacillati</taxon>
        <taxon>Actinomycetota</taxon>
        <taxon>Actinomycetes</taxon>
        <taxon>Kitasatosporales</taxon>
        <taxon>Streptomycetaceae</taxon>
        <taxon>Streptomyces</taxon>
    </lineage>
</organism>